<sequence>MKNEEERNMTPNFLIEKHDGSRLENEGAPAKIGDGRNLKTQLFTKGFNRQKAVKLLAKNVNVSVMNSNGLTAMDIFHLQGTMQNSEIGSSLGRAKAKKGSDLTTNLTIGDYLSRELTLIDKRDKYFGNDSQNKSTEIRTMVLFVAILIATATYQAGLNPPGGYWQDDYKPSAANNGSVSNQNTNTNLGQDQRPHHEGQIIMSLTYLFHFFSLNSCAFYLSAWTILVVIIGIPYSTTLYISTLLLLLSYYAWTVGTFPSQSNSPTFNAAKTLYVVFIYVSAATAYGIPLIAIFQHERLKNRVDSIRGNRVVA</sequence>
<dbReference type="PANTHER" id="PTHR24186:SF37">
    <property type="entry name" value="PGG DOMAIN-CONTAINING PROTEIN"/>
    <property type="match status" value="1"/>
</dbReference>
<keyword evidence="3" id="KW-0677">Repeat</keyword>
<evidence type="ECO:0000256" key="4">
    <source>
        <dbReference type="ARBA" id="ARBA00022989"/>
    </source>
</evidence>
<dbReference type="EMBL" id="VEPZ02001346">
    <property type="protein sequence ID" value="KAE8678005.1"/>
    <property type="molecule type" value="Genomic_DNA"/>
</dbReference>
<evidence type="ECO:0000313" key="10">
    <source>
        <dbReference type="Proteomes" id="UP000436088"/>
    </source>
</evidence>
<evidence type="ECO:0000256" key="1">
    <source>
        <dbReference type="ARBA" id="ARBA00004141"/>
    </source>
</evidence>
<dbReference type="PANTHER" id="PTHR24186">
    <property type="entry name" value="PROTEIN PHOSPHATASE 1 REGULATORY SUBUNIT"/>
    <property type="match status" value="1"/>
</dbReference>
<dbReference type="InterPro" id="IPR026961">
    <property type="entry name" value="PGG_dom"/>
</dbReference>
<evidence type="ECO:0000256" key="6">
    <source>
        <dbReference type="ARBA" id="ARBA00023136"/>
    </source>
</evidence>
<protein>
    <submittedName>
        <fullName evidence="9">Ankyrin repeat protein</fullName>
    </submittedName>
</protein>
<comment type="subcellular location">
    <subcellularLocation>
        <location evidence="1">Membrane</location>
        <topology evidence="1">Multi-pass membrane protein</topology>
    </subcellularLocation>
</comment>
<gene>
    <name evidence="9" type="ORF">F3Y22_tig00111458pilonHSYRG00001</name>
</gene>
<proteinExistence type="predicted"/>
<keyword evidence="2 7" id="KW-0812">Transmembrane</keyword>
<evidence type="ECO:0000259" key="8">
    <source>
        <dbReference type="Pfam" id="PF13962"/>
    </source>
</evidence>
<evidence type="ECO:0000256" key="3">
    <source>
        <dbReference type="ARBA" id="ARBA00022737"/>
    </source>
</evidence>
<keyword evidence="10" id="KW-1185">Reference proteome</keyword>
<keyword evidence="5" id="KW-0040">ANK repeat</keyword>
<feature type="domain" description="PGG" evidence="8">
    <location>
        <begin position="134"/>
        <end position="249"/>
    </location>
</feature>
<keyword evidence="4 7" id="KW-1133">Transmembrane helix</keyword>
<evidence type="ECO:0000256" key="7">
    <source>
        <dbReference type="SAM" id="Phobius"/>
    </source>
</evidence>
<evidence type="ECO:0000256" key="2">
    <source>
        <dbReference type="ARBA" id="ARBA00022692"/>
    </source>
</evidence>
<feature type="transmembrane region" description="Helical" evidence="7">
    <location>
        <begin position="271"/>
        <end position="292"/>
    </location>
</feature>
<feature type="transmembrane region" description="Helical" evidence="7">
    <location>
        <begin position="226"/>
        <end position="251"/>
    </location>
</feature>
<feature type="transmembrane region" description="Helical" evidence="7">
    <location>
        <begin position="140"/>
        <end position="157"/>
    </location>
</feature>
<comment type="caution">
    <text evidence="9">The sequence shown here is derived from an EMBL/GenBank/DDBJ whole genome shotgun (WGS) entry which is preliminary data.</text>
</comment>
<evidence type="ECO:0000256" key="5">
    <source>
        <dbReference type="ARBA" id="ARBA00023043"/>
    </source>
</evidence>
<accession>A0A6A2Y859</accession>
<organism evidence="9 10">
    <name type="scientific">Hibiscus syriacus</name>
    <name type="common">Rose of Sharon</name>
    <dbReference type="NCBI Taxonomy" id="106335"/>
    <lineage>
        <taxon>Eukaryota</taxon>
        <taxon>Viridiplantae</taxon>
        <taxon>Streptophyta</taxon>
        <taxon>Embryophyta</taxon>
        <taxon>Tracheophyta</taxon>
        <taxon>Spermatophyta</taxon>
        <taxon>Magnoliopsida</taxon>
        <taxon>eudicotyledons</taxon>
        <taxon>Gunneridae</taxon>
        <taxon>Pentapetalae</taxon>
        <taxon>rosids</taxon>
        <taxon>malvids</taxon>
        <taxon>Malvales</taxon>
        <taxon>Malvaceae</taxon>
        <taxon>Malvoideae</taxon>
        <taxon>Hibiscus</taxon>
    </lineage>
</organism>
<evidence type="ECO:0000313" key="9">
    <source>
        <dbReference type="EMBL" id="KAE8678005.1"/>
    </source>
</evidence>
<dbReference type="GO" id="GO:0005886">
    <property type="term" value="C:plasma membrane"/>
    <property type="evidence" value="ECO:0007669"/>
    <property type="project" value="TreeGrafter"/>
</dbReference>
<dbReference type="Pfam" id="PF13962">
    <property type="entry name" value="PGG"/>
    <property type="match status" value="1"/>
</dbReference>
<feature type="transmembrane region" description="Helical" evidence="7">
    <location>
        <begin position="199"/>
        <end position="219"/>
    </location>
</feature>
<name>A0A6A2Y859_HIBSY</name>
<dbReference type="Proteomes" id="UP000436088">
    <property type="component" value="Unassembled WGS sequence"/>
</dbReference>
<keyword evidence="6 7" id="KW-0472">Membrane</keyword>
<reference evidence="9" key="1">
    <citation type="submission" date="2019-09" db="EMBL/GenBank/DDBJ databases">
        <title>Draft genome information of white flower Hibiscus syriacus.</title>
        <authorList>
            <person name="Kim Y.-M."/>
        </authorList>
    </citation>
    <scope>NUCLEOTIDE SEQUENCE [LARGE SCALE GENOMIC DNA]</scope>
    <source>
        <strain evidence="9">YM2019G1</strain>
    </source>
</reference>
<dbReference type="AlphaFoldDB" id="A0A6A2Y859"/>